<evidence type="ECO:0000256" key="4">
    <source>
        <dbReference type="ARBA" id="ARBA00023125"/>
    </source>
</evidence>
<dbReference type="AlphaFoldDB" id="A0AAE1HRC1"/>
<keyword evidence="1" id="KW-0479">Metal-binding</keyword>
<reference evidence="8" key="2">
    <citation type="journal article" date="2023" name="BMC Genomics">
        <title>Pest status, molecular evolution, and epigenetic factors derived from the genome assembly of Frankliniella fusca, a thysanopteran phytovirus vector.</title>
        <authorList>
            <person name="Catto M.A."/>
            <person name="Labadie P.E."/>
            <person name="Jacobson A.L."/>
            <person name="Kennedy G.G."/>
            <person name="Srinivasan R."/>
            <person name="Hunt B.G."/>
        </authorList>
    </citation>
    <scope>NUCLEOTIDE SEQUENCE</scope>
    <source>
        <strain evidence="8">PL_HMW_Pooled</strain>
    </source>
</reference>
<evidence type="ECO:0000313" key="8">
    <source>
        <dbReference type="EMBL" id="KAK3925978.1"/>
    </source>
</evidence>
<dbReference type="GO" id="GO:0003677">
    <property type="term" value="F:DNA binding"/>
    <property type="evidence" value="ECO:0007669"/>
    <property type="project" value="UniProtKB-UniRule"/>
</dbReference>
<dbReference type="PROSITE" id="PS50950">
    <property type="entry name" value="ZF_THAP"/>
    <property type="match status" value="1"/>
</dbReference>
<proteinExistence type="predicted"/>
<keyword evidence="2 5" id="KW-0863">Zinc-finger</keyword>
<evidence type="ECO:0000256" key="2">
    <source>
        <dbReference type="ARBA" id="ARBA00022771"/>
    </source>
</evidence>
<dbReference type="InterPro" id="IPR048365">
    <property type="entry name" value="TNP-like_RNaseH_N"/>
</dbReference>
<accession>A0AAE1HRC1</accession>
<dbReference type="InterPro" id="IPR006612">
    <property type="entry name" value="THAP_Znf"/>
</dbReference>
<feature type="region of interest" description="Disordered" evidence="6">
    <location>
        <begin position="110"/>
        <end position="160"/>
    </location>
</feature>
<keyword evidence="4 5" id="KW-0238">DNA-binding</keyword>
<protein>
    <submittedName>
        <fullName evidence="8">DNA transposase</fullName>
    </submittedName>
</protein>
<feature type="compositionally biased region" description="Basic and acidic residues" evidence="6">
    <location>
        <begin position="125"/>
        <end position="134"/>
    </location>
</feature>
<keyword evidence="3" id="KW-0862">Zinc</keyword>
<name>A0AAE1HRC1_9NEOP</name>
<evidence type="ECO:0000256" key="6">
    <source>
        <dbReference type="SAM" id="MobiDB-lite"/>
    </source>
</evidence>
<dbReference type="Pfam" id="PF21787">
    <property type="entry name" value="TNP-like_RNaseH_N"/>
    <property type="match status" value="1"/>
</dbReference>
<dbReference type="Proteomes" id="UP001219518">
    <property type="component" value="Unassembled WGS sequence"/>
</dbReference>
<evidence type="ECO:0000256" key="5">
    <source>
        <dbReference type="PROSITE-ProRule" id="PRU00309"/>
    </source>
</evidence>
<dbReference type="SMART" id="SM00980">
    <property type="entry name" value="THAP"/>
    <property type="match status" value="1"/>
</dbReference>
<dbReference type="SMART" id="SM00692">
    <property type="entry name" value="DM3"/>
    <property type="match status" value="1"/>
</dbReference>
<dbReference type="Pfam" id="PF05485">
    <property type="entry name" value="THAP"/>
    <property type="match status" value="1"/>
</dbReference>
<evidence type="ECO:0000313" key="9">
    <source>
        <dbReference type="Proteomes" id="UP001219518"/>
    </source>
</evidence>
<comment type="caution">
    <text evidence="8">The sequence shown here is derived from an EMBL/GenBank/DDBJ whole genome shotgun (WGS) entry which is preliminary data.</text>
</comment>
<gene>
    <name evidence="8" type="ORF">KUF71_014227</name>
</gene>
<evidence type="ECO:0000256" key="1">
    <source>
        <dbReference type="ARBA" id="ARBA00022723"/>
    </source>
</evidence>
<reference evidence="8" key="1">
    <citation type="submission" date="2021-07" db="EMBL/GenBank/DDBJ databases">
        <authorList>
            <person name="Catto M.A."/>
            <person name="Jacobson A."/>
            <person name="Kennedy G."/>
            <person name="Labadie P."/>
            <person name="Hunt B.G."/>
            <person name="Srinivasan R."/>
        </authorList>
    </citation>
    <scope>NUCLEOTIDE SEQUENCE</scope>
    <source>
        <strain evidence="8">PL_HMW_Pooled</strain>
        <tissue evidence="8">Head</tissue>
    </source>
</reference>
<feature type="domain" description="THAP-type" evidence="7">
    <location>
        <begin position="1"/>
        <end position="88"/>
    </location>
</feature>
<dbReference type="SUPFAM" id="SSF57716">
    <property type="entry name" value="Glucocorticoid receptor-like (DNA-binding domain)"/>
    <property type="match status" value="1"/>
</dbReference>
<sequence length="568" mass="64434">MGVKKKKCAVPGCNFYAVTGDGKTVFHFPQETSRRRSWMKLLGNVELLSLKDKTVLTTRFVCPAHFEDDMFWDRLHNRLQRTAVPSKFLPPELPDGEMVEWDRCHGRKRSFSEVEPGDEGYVTGEAEKCPRRDTATNGTPRRSRESVGARVRSSSPPSRMSLKKLCESAGVRAMSPQKQQLAKTAQEYRQMALQFRRKLEIARRRYSSLSKLASTRFVDMMDELTISPLTKQFVKSEMVNMKRHKNRRVGTVNDKLSALSIYKRSTRAYTCLRQYMILPSENSLKNLLQLVPLEPGISDTLLELLKKKMSKMTPEDRNCVVAFDEVFLRGRLSYNRQQNKVTGFENYGHKGSTNRLADHALVFMAQGLYEKWTFPVAYCFVSKTCPSTMLKLLIRDVVKSLFAIGLNVFGTVSDQGATNQGAISELKQESGDSVSYCVNDHKLVHVWDMPPLFKKSGVSAQESTALQTPSRVTIATPVRDTCERSHCKTPVSTPRSSYQPSTPARVKIFFQIGSHHPHRHPQQARHNRYVSLSLQFYYSCFGRSSLRAGHNWTAGFLESASAKGFPEA</sequence>
<organism evidence="8 9">
    <name type="scientific">Frankliniella fusca</name>
    <dbReference type="NCBI Taxonomy" id="407009"/>
    <lineage>
        <taxon>Eukaryota</taxon>
        <taxon>Metazoa</taxon>
        <taxon>Ecdysozoa</taxon>
        <taxon>Arthropoda</taxon>
        <taxon>Hexapoda</taxon>
        <taxon>Insecta</taxon>
        <taxon>Pterygota</taxon>
        <taxon>Neoptera</taxon>
        <taxon>Paraneoptera</taxon>
        <taxon>Thysanoptera</taxon>
        <taxon>Terebrantia</taxon>
        <taxon>Thripoidea</taxon>
        <taxon>Thripidae</taxon>
        <taxon>Frankliniella</taxon>
    </lineage>
</organism>
<evidence type="ECO:0000256" key="3">
    <source>
        <dbReference type="ARBA" id="ARBA00022833"/>
    </source>
</evidence>
<keyword evidence="9" id="KW-1185">Reference proteome</keyword>
<evidence type="ECO:0000259" key="7">
    <source>
        <dbReference type="PROSITE" id="PS50950"/>
    </source>
</evidence>
<dbReference type="EMBL" id="JAHWGI010001242">
    <property type="protein sequence ID" value="KAK3925978.1"/>
    <property type="molecule type" value="Genomic_DNA"/>
</dbReference>
<dbReference type="GO" id="GO:0008270">
    <property type="term" value="F:zinc ion binding"/>
    <property type="evidence" value="ECO:0007669"/>
    <property type="project" value="UniProtKB-KW"/>
</dbReference>